<feature type="transmembrane region" description="Helical" evidence="6">
    <location>
        <begin position="170"/>
        <end position="191"/>
    </location>
</feature>
<comment type="caution">
    <text evidence="8">The sequence shown here is derived from an EMBL/GenBank/DDBJ whole genome shotgun (WGS) entry which is preliminary data.</text>
</comment>
<dbReference type="InterPro" id="IPR032816">
    <property type="entry name" value="VTT_dom"/>
</dbReference>
<evidence type="ECO:0000313" key="9">
    <source>
        <dbReference type="Proteomes" id="UP000237684"/>
    </source>
</evidence>
<name>A0A2S8SWR6_9BACT</name>
<dbReference type="PANTHER" id="PTHR42709">
    <property type="entry name" value="ALKALINE PHOSPHATASE LIKE PROTEIN"/>
    <property type="match status" value="1"/>
</dbReference>
<comment type="subcellular location">
    <subcellularLocation>
        <location evidence="1">Cell membrane</location>
        <topology evidence="1">Multi-pass membrane protein</topology>
    </subcellularLocation>
</comment>
<gene>
    <name evidence="8" type="ORF">B1R32_102251</name>
</gene>
<keyword evidence="9" id="KW-1185">Reference proteome</keyword>
<evidence type="ECO:0000313" key="8">
    <source>
        <dbReference type="EMBL" id="PQV65242.1"/>
    </source>
</evidence>
<dbReference type="OrthoDB" id="9813426at2"/>
<evidence type="ECO:0000256" key="4">
    <source>
        <dbReference type="ARBA" id="ARBA00022989"/>
    </source>
</evidence>
<accession>A0A2S8SWR6</accession>
<feature type="transmembrane region" description="Helical" evidence="6">
    <location>
        <begin position="20"/>
        <end position="42"/>
    </location>
</feature>
<evidence type="ECO:0000256" key="3">
    <source>
        <dbReference type="ARBA" id="ARBA00022692"/>
    </source>
</evidence>
<evidence type="ECO:0000256" key="2">
    <source>
        <dbReference type="ARBA" id="ARBA00022475"/>
    </source>
</evidence>
<proteinExistence type="predicted"/>
<keyword evidence="5 6" id="KW-0472">Membrane</keyword>
<evidence type="ECO:0000256" key="5">
    <source>
        <dbReference type="ARBA" id="ARBA00023136"/>
    </source>
</evidence>
<dbReference type="InParanoid" id="A0A2S8SWR6"/>
<reference evidence="8 9" key="1">
    <citation type="journal article" date="2018" name="Syst. Appl. Microbiol.">
        <title>Abditibacterium utsteinense sp. nov., the first cultivated member of candidate phylum FBP, isolated from ice-free Antarctic soil samples.</title>
        <authorList>
            <person name="Tahon G."/>
            <person name="Tytgat B."/>
            <person name="Lebbe L."/>
            <person name="Carlier A."/>
            <person name="Willems A."/>
        </authorList>
    </citation>
    <scope>NUCLEOTIDE SEQUENCE [LARGE SCALE GENOMIC DNA]</scope>
    <source>
        <strain evidence="8 9">LMG 29911</strain>
    </source>
</reference>
<keyword evidence="4 6" id="KW-1133">Transmembrane helix</keyword>
<dbReference type="Pfam" id="PF09335">
    <property type="entry name" value="VTT_dom"/>
    <property type="match status" value="1"/>
</dbReference>
<dbReference type="EMBL" id="NIGF01000002">
    <property type="protein sequence ID" value="PQV65242.1"/>
    <property type="molecule type" value="Genomic_DNA"/>
</dbReference>
<keyword evidence="2" id="KW-1003">Cell membrane</keyword>
<feature type="domain" description="VTT" evidence="7">
    <location>
        <begin position="51"/>
        <end position="150"/>
    </location>
</feature>
<sequence length="211" mass="23359">MPELEKNIQLLVAQYGYHAVPFALLTDPAGIPWAWVFLLLLAEEAGKNIALMLVYGFAVLMAFDHILYWVGALGGQKLVRKICAKKPDWAPLFEATRENIHKRGALAVIFGRYLPLVGRWMGIGAGLSAMNYAKFSLYDAIGAAISAFGFGLVAHFVGRKTIENPNFYPIVLSAMVFVTVVSVAGVGISWWKSRQNREVEPVEMREVESVK</sequence>
<evidence type="ECO:0000259" key="7">
    <source>
        <dbReference type="Pfam" id="PF09335"/>
    </source>
</evidence>
<dbReference type="InterPro" id="IPR051311">
    <property type="entry name" value="DedA_domain"/>
</dbReference>
<dbReference type="Proteomes" id="UP000237684">
    <property type="component" value="Unassembled WGS sequence"/>
</dbReference>
<dbReference type="GO" id="GO:0005886">
    <property type="term" value="C:plasma membrane"/>
    <property type="evidence" value="ECO:0007669"/>
    <property type="project" value="UniProtKB-SubCell"/>
</dbReference>
<feature type="transmembrane region" description="Helical" evidence="6">
    <location>
        <begin position="49"/>
        <end position="70"/>
    </location>
</feature>
<keyword evidence="3 6" id="KW-0812">Transmembrane</keyword>
<evidence type="ECO:0000256" key="1">
    <source>
        <dbReference type="ARBA" id="ARBA00004651"/>
    </source>
</evidence>
<dbReference type="PANTHER" id="PTHR42709:SF6">
    <property type="entry name" value="UNDECAPRENYL PHOSPHATE TRANSPORTER A"/>
    <property type="match status" value="1"/>
</dbReference>
<evidence type="ECO:0000256" key="6">
    <source>
        <dbReference type="SAM" id="Phobius"/>
    </source>
</evidence>
<organism evidence="8 9">
    <name type="scientific">Abditibacterium utsteinense</name>
    <dbReference type="NCBI Taxonomy" id="1960156"/>
    <lineage>
        <taxon>Bacteria</taxon>
        <taxon>Pseudomonadati</taxon>
        <taxon>Abditibacteriota</taxon>
        <taxon>Abditibacteriia</taxon>
        <taxon>Abditibacteriales</taxon>
        <taxon>Abditibacteriaceae</taxon>
        <taxon>Abditibacterium</taxon>
    </lineage>
</organism>
<dbReference type="AlphaFoldDB" id="A0A2S8SWR6"/>
<protein>
    <submittedName>
        <fullName evidence="8">Membrane protein DedA, SNARE-associated domain</fullName>
    </submittedName>
</protein>
<feature type="transmembrane region" description="Helical" evidence="6">
    <location>
        <begin position="137"/>
        <end position="158"/>
    </location>
</feature>
<dbReference type="RefSeq" id="WP_157947508.1">
    <property type="nucleotide sequence ID" value="NZ_NIGF01000002.1"/>
</dbReference>